<dbReference type="InterPro" id="IPR009057">
    <property type="entry name" value="Homeodomain-like_sf"/>
</dbReference>
<feature type="domain" description="Myb-like" evidence="1">
    <location>
        <begin position="210"/>
        <end position="285"/>
    </location>
</feature>
<evidence type="ECO:0000313" key="2">
    <source>
        <dbReference type="EMBL" id="KAH0615392.1"/>
    </source>
</evidence>
<dbReference type="PANTHER" id="PTHR46760:SF1">
    <property type="entry name" value="TRANSCRIPTION TERMINATION FACTOR 1"/>
    <property type="match status" value="1"/>
</dbReference>
<name>A0ABQ7SDI7_PHRPL</name>
<evidence type="ECO:0000313" key="3">
    <source>
        <dbReference type="Proteomes" id="UP000826234"/>
    </source>
</evidence>
<organism evidence="2 3">
    <name type="scientific">Phrynosoma platyrhinos</name>
    <name type="common">Desert horned lizard</name>
    <dbReference type="NCBI Taxonomy" id="52577"/>
    <lineage>
        <taxon>Eukaryota</taxon>
        <taxon>Metazoa</taxon>
        <taxon>Chordata</taxon>
        <taxon>Craniata</taxon>
        <taxon>Vertebrata</taxon>
        <taxon>Euteleostomi</taxon>
        <taxon>Lepidosauria</taxon>
        <taxon>Squamata</taxon>
        <taxon>Bifurcata</taxon>
        <taxon>Unidentata</taxon>
        <taxon>Episquamata</taxon>
        <taxon>Toxicofera</taxon>
        <taxon>Iguania</taxon>
        <taxon>Phrynosomatidae</taxon>
        <taxon>Phrynosomatinae</taxon>
        <taxon>Phrynosoma</taxon>
    </lineage>
</organism>
<reference evidence="2 3" key="1">
    <citation type="journal article" date="2022" name="Gigascience">
        <title>A chromosome-level genome assembly and annotation of the desert horned lizard, Phrynosoma platyrhinos, provides insight into chromosomal rearrangements among reptiles.</title>
        <authorList>
            <person name="Koochekian N."/>
            <person name="Ascanio A."/>
            <person name="Farleigh K."/>
            <person name="Card D.C."/>
            <person name="Schield D.R."/>
            <person name="Castoe T.A."/>
            <person name="Jezkova T."/>
        </authorList>
    </citation>
    <scope>NUCLEOTIDE SEQUENCE [LARGE SCALE GENOMIC DNA]</scope>
    <source>
        <strain evidence="2">NK-2021</strain>
    </source>
</reference>
<dbReference type="Proteomes" id="UP000826234">
    <property type="component" value="Unassembled WGS sequence"/>
</dbReference>
<dbReference type="Gene3D" id="1.10.10.60">
    <property type="entry name" value="Homeodomain-like"/>
    <property type="match status" value="2"/>
</dbReference>
<sequence length="421" mass="49589">MPLQGSQGSPRLSSSCTSCPLRMRFGKFSKEENKLLRKNVEAFLKESGIDSAEKLLFTDRFPEEQANLKRLKREHLFGLKIAQGIPRPWRLVYYRARKMFDSQNYNGKYSEKEKKKLRKYQTLYGNNWKKMSELMGRSSHSLQLKYYDVKSGDKLGESLEPVLVETRDKKKVLPSQPKETIRSHHVRDNIPFVATGMDMDPFTAGIGEFNSGAWSREETKKLLDTLKEILRAKVDGLDSTLEPKNMNQAMLLREHLYKDIPWFRVEAKVGTRGWKQCKRKWLSIVTKKMSRGKTRNHGLENLKFKIDIIERLYELNVEDIDDIDWEDLSHIIGNVPPDYVRNRFYKIKSMYVPYWNTKTFPETIEYLHKKILPKLRSKLAGKETKEVATGDRNWKRVFQFNEIFQDDNDLIDEEEEEEAEE</sequence>
<dbReference type="PROSITE" id="PS50090">
    <property type="entry name" value="MYB_LIKE"/>
    <property type="match status" value="1"/>
</dbReference>
<dbReference type="PANTHER" id="PTHR46760">
    <property type="entry name" value="TRANSCRIPTION TERMINATION FACTOR 1"/>
    <property type="match status" value="1"/>
</dbReference>
<dbReference type="InterPro" id="IPR001005">
    <property type="entry name" value="SANT/Myb"/>
</dbReference>
<dbReference type="SUPFAM" id="SSF46689">
    <property type="entry name" value="Homeodomain-like"/>
    <property type="match status" value="1"/>
</dbReference>
<gene>
    <name evidence="2" type="ORF">JD844_004577</name>
</gene>
<evidence type="ECO:0000259" key="1">
    <source>
        <dbReference type="PROSITE" id="PS50090"/>
    </source>
</evidence>
<proteinExistence type="predicted"/>
<dbReference type="CDD" id="cd00167">
    <property type="entry name" value="SANT"/>
    <property type="match status" value="1"/>
</dbReference>
<keyword evidence="3" id="KW-1185">Reference proteome</keyword>
<protein>
    <recommendedName>
        <fullName evidence="1">Myb-like domain-containing protein</fullName>
    </recommendedName>
</protein>
<dbReference type="EMBL" id="JAIPUX010005291">
    <property type="protein sequence ID" value="KAH0615392.1"/>
    <property type="molecule type" value="Genomic_DNA"/>
</dbReference>
<dbReference type="InterPro" id="IPR053078">
    <property type="entry name" value="TTF1-like"/>
</dbReference>
<dbReference type="SMART" id="SM00717">
    <property type="entry name" value="SANT"/>
    <property type="match status" value="3"/>
</dbReference>
<accession>A0ABQ7SDI7</accession>
<comment type="caution">
    <text evidence="2">The sequence shown here is derived from an EMBL/GenBank/DDBJ whole genome shotgun (WGS) entry which is preliminary data.</text>
</comment>
<dbReference type="Pfam" id="PF00249">
    <property type="entry name" value="Myb_DNA-binding"/>
    <property type="match status" value="1"/>
</dbReference>